<dbReference type="Pfam" id="PF00126">
    <property type="entry name" value="HTH_1"/>
    <property type="match status" value="1"/>
</dbReference>
<dbReference type="InterPro" id="IPR036390">
    <property type="entry name" value="WH_DNA-bd_sf"/>
</dbReference>
<dbReference type="STRING" id="460265.Mnod_3084"/>
<dbReference type="GO" id="GO:0032993">
    <property type="term" value="C:protein-DNA complex"/>
    <property type="evidence" value="ECO:0007669"/>
    <property type="project" value="TreeGrafter"/>
</dbReference>
<dbReference type="AlphaFoldDB" id="B8IJH6"/>
<sequence>MELRHLRYFIAIAEELSFTAAAARLGVSQPPLSTQIQDLEHELKTQLFVRNKRRVELTAAGVAFRRYALAILAQVDEAAEQAHAIGLGQIGTLDLATTGSVLLGPLAELIARFSTRVPEVMVRIQEMPPLEQEAALHARRIDISFLRGPIGVSDLATELAWPEKVGVVMPLSHALARSSEVALADLRNERFVFLRLKDSRFARYLRDCCVEAGFAPNISQQVVEAYSLLSLVAAGLGIALVPEAVKELSRPGVIYKALAEPAPVADVKMLYRPDHSAVVHRFLSEAREFFNDKRGQ</sequence>
<evidence type="ECO:0000259" key="5">
    <source>
        <dbReference type="PROSITE" id="PS50931"/>
    </source>
</evidence>
<dbReference type="GO" id="GO:0003677">
    <property type="term" value="F:DNA binding"/>
    <property type="evidence" value="ECO:0007669"/>
    <property type="project" value="UniProtKB-KW"/>
</dbReference>
<gene>
    <name evidence="6" type="ordered locus">Mnod_3084</name>
</gene>
<accession>B8IJH6</accession>
<comment type="similarity">
    <text evidence="1">Belongs to the LysR transcriptional regulatory family.</text>
</comment>
<evidence type="ECO:0000256" key="3">
    <source>
        <dbReference type="ARBA" id="ARBA00023125"/>
    </source>
</evidence>
<dbReference type="Proteomes" id="UP000008207">
    <property type="component" value="Chromosome"/>
</dbReference>
<dbReference type="PRINTS" id="PR00039">
    <property type="entry name" value="HTHLYSR"/>
</dbReference>
<dbReference type="GO" id="GO:0003700">
    <property type="term" value="F:DNA-binding transcription factor activity"/>
    <property type="evidence" value="ECO:0007669"/>
    <property type="project" value="InterPro"/>
</dbReference>
<feature type="domain" description="HTH lysR-type" evidence="5">
    <location>
        <begin position="1"/>
        <end position="58"/>
    </location>
</feature>
<dbReference type="EMBL" id="CP001349">
    <property type="protein sequence ID" value="ACL58024.1"/>
    <property type="molecule type" value="Genomic_DNA"/>
</dbReference>
<keyword evidence="7" id="KW-1185">Reference proteome</keyword>
<proteinExistence type="inferred from homology"/>
<dbReference type="InterPro" id="IPR000847">
    <property type="entry name" value="LysR_HTH_N"/>
</dbReference>
<keyword evidence="2" id="KW-0805">Transcription regulation</keyword>
<protein>
    <submittedName>
        <fullName evidence="6">Transcriptional regulator, LysR family</fullName>
    </submittedName>
</protein>
<evidence type="ECO:0000256" key="2">
    <source>
        <dbReference type="ARBA" id="ARBA00023015"/>
    </source>
</evidence>
<dbReference type="Gene3D" id="3.40.190.10">
    <property type="entry name" value="Periplasmic binding protein-like II"/>
    <property type="match status" value="2"/>
</dbReference>
<dbReference type="PANTHER" id="PTHR30346:SF0">
    <property type="entry name" value="HCA OPERON TRANSCRIPTIONAL ACTIVATOR HCAR"/>
    <property type="match status" value="1"/>
</dbReference>
<dbReference type="Gene3D" id="1.10.10.10">
    <property type="entry name" value="Winged helix-like DNA-binding domain superfamily/Winged helix DNA-binding domain"/>
    <property type="match status" value="1"/>
</dbReference>
<dbReference type="FunFam" id="1.10.10.10:FF:000001">
    <property type="entry name" value="LysR family transcriptional regulator"/>
    <property type="match status" value="1"/>
</dbReference>
<evidence type="ECO:0000256" key="1">
    <source>
        <dbReference type="ARBA" id="ARBA00009437"/>
    </source>
</evidence>
<evidence type="ECO:0000313" key="7">
    <source>
        <dbReference type="Proteomes" id="UP000008207"/>
    </source>
</evidence>
<dbReference type="Pfam" id="PF03466">
    <property type="entry name" value="LysR_substrate"/>
    <property type="match status" value="1"/>
</dbReference>
<evidence type="ECO:0000256" key="4">
    <source>
        <dbReference type="ARBA" id="ARBA00023163"/>
    </source>
</evidence>
<reference evidence="6 7" key="1">
    <citation type="submission" date="2009-01" db="EMBL/GenBank/DDBJ databases">
        <title>Complete sequence of chromosome of Methylobacterium nodulans ORS 2060.</title>
        <authorList>
            <consortium name="US DOE Joint Genome Institute"/>
            <person name="Lucas S."/>
            <person name="Copeland A."/>
            <person name="Lapidus A."/>
            <person name="Glavina del Rio T."/>
            <person name="Dalin E."/>
            <person name="Tice H."/>
            <person name="Bruce D."/>
            <person name="Goodwin L."/>
            <person name="Pitluck S."/>
            <person name="Sims D."/>
            <person name="Brettin T."/>
            <person name="Detter J.C."/>
            <person name="Han C."/>
            <person name="Larimer F."/>
            <person name="Land M."/>
            <person name="Hauser L."/>
            <person name="Kyrpides N."/>
            <person name="Ivanova N."/>
            <person name="Marx C.J."/>
            <person name="Richardson P."/>
        </authorList>
    </citation>
    <scope>NUCLEOTIDE SEQUENCE [LARGE SCALE GENOMIC DNA]</scope>
    <source>
        <strain evidence="7">LMG 21967 / CNCM I-2342 / ORS 2060</strain>
    </source>
</reference>
<dbReference type="InterPro" id="IPR036388">
    <property type="entry name" value="WH-like_DNA-bd_sf"/>
</dbReference>
<dbReference type="eggNOG" id="COG0583">
    <property type="taxonomic scope" value="Bacteria"/>
</dbReference>
<keyword evidence="3" id="KW-0238">DNA-binding</keyword>
<dbReference type="SUPFAM" id="SSF46785">
    <property type="entry name" value="Winged helix' DNA-binding domain"/>
    <property type="match status" value="1"/>
</dbReference>
<dbReference type="HOGENOM" id="CLU_039613_6_4_5"/>
<organism evidence="6 7">
    <name type="scientific">Methylobacterium nodulans (strain LMG 21967 / CNCM I-2342 / ORS 2060)</name>
    <dbReference type="NCBI Taxonomy" id="460265"/>
    <lineage>
        <taxon>Bacteria</taxon>
        <taxon>Pseudomonadati</taxon>
        <taxon>Pseudomonadota</taxon>
        <taxon>Alphaproteobacteria</taxon>
        <taxon>Hyphomicrobiales</taxon>
        <taxon>Methylobacteriaceae</taxon>
        <taxon>Methylobacterium</taxon>
    </lineage>
</organism>
<name>B8IJH6_METNO</name>
<dbReference type="KEGG" id="mno:Mnod_3084"/>
<dbReference type="RefSeq" id="WP_015929695.1">
    <property type="nucleotide sequence ID" value="NC_011894.1"/>
</dbReference>
<dbReference type="OrthoDB" id="9811588at2"/>
<dbReference type="PANTHER" id="PTHR30346">
    <property type="entry name" value="TRANSCRIPTIONAL DUAL REGULATOR HCAR-RELATED"/>
    <property type="match status" value="1"/>
</dbReference>
<keyword evidence="4" id="KW-0804">Transcription</keyword>
<dbReference type="SUPFAM" id="SSF53850">
    <property type="entry name" value="Periplasmic binding protein-like II"/>
    <property type="match status" value="1"/>
</dbReference>
<dbReference type="PROSITE" id="PS50931">
    <property type="entry name" value="HTH_LYSR"/>
    <property type="match status" value="1"/>
</dbReference>
<evidence type="ECO:0000313" key="6">
    <source>
        <dbReference type="EMBL" id="ACL58024.1"/>
    </source>
</evidence>
<dbReference type="InterPro" id="IPR005119">
    <property type="entry name" value="LysR_subst-bd"/>
</dbReference>